<feature type="region of interest" description="Disordered" evidence="1">
    <location>
        <begin position="1"/>
        <end position="72"/>
    </location>
</feature>
<organism evidence="2">
    <name type="scientific">uncultured Sphingosinicella sp</name>
    <dbReference type="NCBI Taxonomy" id="478748"/>
    <lineage>
        <taxon>Bacteria</taxon>
        <taxon>Pseudomonadati</taxon>
        <taxon>Pseudomonadota</taxon>
        <taxon>Alphaproteobacteria</taxon>
        <taxon>Sphingomonadales</taxon>
        <taxon>Sphingosinicellaceae</taxon>
        <taxon>Sphingosinicella</taxon>
        <taxon>environmental samples</taxon>
    </lineage>
</organism>
<dbReference type="GO" id="GO:0003743">
    <property type="term" value="F:translation initiation factor activity"/>
    <property type="evidence" value="ECO:0007669"/>
    <property type="project" value="UniProtKB-KW"/>
</dbReference>
<name>A0A6J4UHB6_9SPHN</name>
<keyword evidence="2" id="KW-0648">Protein biosynthesis</keyword>
<reference evidence="2" key="1">
    <citation type="submission" date="2020-02" db="EMBL/GenBank/DDBJ databases">
        <authorList>
            <person name="Meier V. D."/>
        </authorList>
    </citation>
    <scope>NUCLEOTIDE SEQUENCE</scope>
    <source>
        <strain evidence="2">AVDCRST_MAG23</strain>
    </source>
</reference>
<accession>A0A6J4UHB6</accession>
<dbReference type="EMBL" id="CADCWD010000096">
    <property type="protein sequence ID" value="CAA9549490.1"/>
    <property type="molecule type" value="Genomic_DNA"/>
</dbReference>
<feature type="compositionally biased region" description="Basic residues" evidence="1">
    <location>
        <begin position="46"/>
        <end position="58"/>
    </location>
</feature>
<feature type="non-terminal residue" evidence="2">
    <location>
        <position position="72"/>
    </location>
</feature>
<gene>
    <name evidence="2" type="ORF">AVDCRST_MAG23-2858</name>
</gene>
<protein>
    <submittedName>
        <fullName evidence="2">Translation initiation factor 1</fullName>
    </submittedName>
</protein>
<evidence type="ECO:0000256" key="1">
    <source>
        <dbReference type="SAM" id="MobiDB-lite"/>
    </source>
</evidence>
<keyword evidence="2" id="KW-0396">Initiation factor</keyword>
<sequence length="72" mass="8075">GQGRTSGDARAGRRTAAQCHVPRETRKQPRGARPHGGQDAQEPHPRARRRRSARRAHPVRSDQGSDYLPFQI</sequence>
<evidence type="ECO:0000313" key="2">
    <source>
        <dbReference type="EMBL" id="CAA9549490.1"/>
    </source>
</evidence>
<feature type="non-terminal residue" evidence="2">
    <location>
        <position position="1"/>
    </location>
</feature>
<proteinExistence type="predicted"/>
<dbReference type="AlphaFoldDB" id="A0A6J4UHB6"/>